<dbReference type="RefSeq" id="WP_380051258.1">
    <property type="nucleotide sequence ID" value="NZ_JBHLTC010000030.1"/>
</dbReference>
<sequence>MSLTVEYLRLTPAELAHALADPAWAEDFMLDSPRSRRFSKYKAWDALRFLLARVDFPVDLFRGECEMPGAEPWFSGLPRYLPPDRVALAAATLAGTTYADLIAEVDPAELDAAEVYPPIWHRPDQLYWPREWFDGLRTFLLATAESGDAIVVWRG</sequence>
<proteinExistence type="predicted"/>
<dbReference type="InterPro" id="IPR035944">
    <property type="entry name" value="YfbM-like_sf"/>
</dbReference>
<comment type="caution">
    <text evidence="1">The sequence shown here is derived from an EMBL/GenBank/DDBJ whole genome shotgun (WGS) entry which is preliminary data.</text>
</comment>
<dbReference type="EMBL" id="JBHLTC010000030">
    <property type="protein sequence ID" value="MFC0627031.1"/>
    <property type="molecule type" value="Genomic_DNA"/>
</dbReference>
<dbReference type="Proteomes" id="UP001589890">
    <property type="component" value="Unassembled WGS sequence"/>
</dbReference>
<keyword evidence="2" id="KW-1185">Reference proteome</keyword>
<dbReference type="SUPFAM" id="SSF111069">
    <property type="entry name" value="Hypothetical protein yfbM"/>
    <property type="match status" value="1"/>
</dbReference>
<reference evidence="1 2" key="1">
    <citation type="submission" date="2024-09" db="EMBL/GenBank/DDBJ databases">
        <authorList>
            <person name="Sun Q."/>
            <person name="Mori K."/>
        </authorList>
    </citation>
    <scope>NUCLEOTIDE SEQUENCE [LARGE SCALE GENOMIC DNA]</scope>
    <source>
        <strain evidence="1 2">CGMCC 1.15906</strain>
    </source>
</reference>
<evidence type="ECO:0000313" key="2">
    <source>
        <dbReference type="Proteomes" id="UP001589890"/>
    </source>
</evidence>
<dbReference type="Pfam" id="PF08974">
    <property type="entry name" value="DUF1877"/>
    <property type="match status" value="1"/>
</dbReference>
<organism evidence="1 2">
    <name type="scientific">Kribbella deserti</name>
    <dbReference type="NCBI Taxonomy" id="1926257"/>
    <lineage>
        <taxon>Bacteria</taxon>
        <taxon>Bacillati</taxon>
        <taxon>Actinomycetota</taxon>
        <taxon>Actinomycetes</taxon>
        <taxon>Propionibacteriales</taxon>
        <taxon>Kribbellaceae</taxon>
        <taxon>Kribbella</taxon>
    </lineage>
</organism>
<dbReference type="InterPro" id="IPR015068">
    <property type="entry name" value="DUF1877"/>
</dbReference>
<gene>
    <name evidence="1" type="ORF">ACFFGN_23320</name>
</gene>
<dbReference type="Gene3D" id="3.40.1760.10">
    <property type="entry name" value="YfbM-like super family"/>
    <property type="match status" value="1"/>
</dbReference>
<evidence type="ECO:0000313" key="1">
    <source>
        <dbReference type="EMBL" id="MFC0627031.1"/>
    </source>
</evidence>
<name>A0ABV6QQW3_9ACTN</name>
<accession>A0ABV6QQW3</accession>
<protein>
    <submittedName>
        <fullName evidence="1">DUF1877 family protein</fullName>
    </submittedName>
</protein>